<feature type="transmembrane region" description="Helical" evidence="7">
    <location>
        <begin position="322"/>
        <end position="347"/>
    </location>
</feature>
<feature type="transmembrane region" description="Helical" evidence="7">
    <location>
        <begin position="122"/>
        <end position="144"/>
    </location>
</feature>
<evidence type="ECO:0000313" key="10">
    <source>
        <dbReference type="Proteomes" id="UP001465755"/>
    </source>
</evidence>
<dbReference type="GO" id="GO:0016020">
    <property type="term" value="C:membrane"/>
    <property type="evidence" value="ECO:0007669"/>
    <property type="project" value="UniProtKB-SubCell"/>
</dbReference>
<keyword evidence="6 7" id="KW-0472">Membrane</keyword>
<evidence type="ECO:0000313" key="9">
    <source>
        <dbReference type="EMBL" id="KAK9807181.1"/>
    </source>
</evidence>
<accession>A0AAW1PFC1</accession>
<feature type="transmembrane region" description="Helical" evidence="7">
    <location>
        <begin position="368"/>
        <end position="388"/>
    </location>
</feature>
<dbReference type="Pfam" id="PF01490">
    <property type="entry name" value="Aa_trans"/>
    <property type="match status" value="1"/>
</dbReference>
<feature type="transmembrane region" description="Helical" evidence="7">
    <location>
        <begin position="242"/>
        <end position="261"/>
    </location>
</feature>
<evidence type="ECO:0000256" key="7">
    <source>
        <dbReference type="SAM" id="Phobius"/>
    </source>
</evidence>
<dbReference type="GO" id="GO:0006865">
    <property type="term" value="P:amino acid transport"/>
    <property type="evidence" value="ECO:0007669"/>
    <property type="project" value="UniProtKB-KW"/>
</dbReference>
<dbReference type="PANTHER" id="PTHR48017">
    <property type="entry name" value="OS05G0424000 PROTEIN-RELATED"/>
    <property type="match status" value="1"/>
</dbReference>
<keyword evidence="4" id="KW-0029">Amino-acid transport</keyword>
<dbReference type="EMBL" id="JALJOQ010000033">
    <property type="protein sequence ID" value="KAK9807181.1"/>
    <property type="molecule type" value="Genomic_DNA"/>
</dbReference>
<keyword evidence="10" id="KW-1185">Reference proteome</keyword>
<evidence type="ECO:0000256" key="2">
    <source>
        <dbReference type="ARBA" id="ARBA00022448"/>
    </source>
</evidence>
<evidence type="ECO:0000256" key="1">
    <source>
        <dbReference type="ARBA" id="ARBA00004370"/>
    </source>
</evidence>
<evidence type="ECO:0000256" key="3">
    <source>
        <dbReference type="ARBA" id="ARBA00022692"/>
    </source>
</evidence>
<keyword evidence="3 7" id="KW-0812">Transmembrane</keyword>
<comment type="subcellular location">
    <subcellularLocation>
        <location evidence="1">Membrane</location>
    </subcellularLocation>
</comment>
<proteinExistence type="predicted"/>
<feature type="transmembrane region" description="Helical" evidence="7">
    <location>
        <begin position="427"/>
        <end position="451"/>
    </location>
</feature>
<comment type="caution">
    <text evidence="9">The sequence shown here is derived from an EMBL/GenBank/DDBJ whole genome shotgun (WGS) entry which is preliminary data.</text>
</comment>
<dbReference type="InterPro" id="IPR013057">
    <property type="entry name" value="AA_transpt_TM"/>
</dbReference>
<feature type="transmembrane region" description="Helical" evidence="7">
    <location>
        <begin position="190"/>
        <end position="212"/>
    </location>
</feature>
<evidence type="ECO:0000256" key="5">
    <source>
        <dbReference type="ARBA" id="ARBA00022989"/>
    </source>
</evidence>
<feature type="transmembrane region" description="Helical" evidence="7">
    <location>
        <begin position="394"/>
        <end position="415"/>
    </location>
</feature>
<protein>
    <recommendedName>
        <fullName evidence="8">Amino acid transporter transmembrane domain-containing protein</fullName>
    </recommendedName>
</protein>
<keyword evidence="2" id="KW-0813">Transport</keyword>
<reference evidence="9 10" key="1">
    <citation type="journal article" date="2024" name="Nat. Commun.">
        <title>Phylogenomics reveals the evolutionary origins of lichenization in chlorophyte algae.</title>
        <authorList>
            <person name="Puginier C."/>
            <person name="Libourel C."/>
            <person name="Otte J."/>
            <person name="Skaloud P."/>
            <person name="Haon M."/>
            <person name="Grisel S."/>
            <person name="Petersen M."/>
            <person name="Berrin J.G."/>
            <person name="Delaux P.M."/>
            <person name="Dal Grande F."/>
            <person name="Keller J."/>
        </authorList>
    </citation>
    <scope>NUCLEOTIDE SEQUENCE [LARGE SCALE GENOMIC DNA]</scope>
    <source>
        <strain evidence="9 10">SAG 2036</strain>
    </source>
</reference>
<feature type="transmembrane region" description="Helical" evidence="7">
    <location>
        <begin position="164"/>
        <end position="183"/>
    </location>
</feature>
<evidence type="ECO:0000256" key="6">
    <source>
        <dbReference type="ARBA" id="ARBA00023136"/>
    </source>
</evidence>
<dbReference type="Proteomes" id="UP001465755">
    <property type="component" value="Unassembled WGS sequence"/>
</dbReference>
<evidence type="ECO:0000256" key="4">
    <source>
        <dbReference type="ARBA" id="ARBA00022970"/>
    </source>
</evidence>
<evidence type="ECO:0000259" key="8">
    <source>
        <dbReference type="Pfam" id="PF01490"/>
    </source>
</evidence>
<dbReference type="AlphaFoldDB" id="A0AAW1PFC1"/>
<feature type="domain" description="Amino acid transporter transmembrane" evidence="8">
    <location>
        <begin position="45"/>
        <end position="447"/>
    </location>
</feature>
<feature type="transmembrane region" description="Helical" evidence="7">
    <location>
        <begin position="281"/>
        <end position="302"/>
    </location>
</feature>
<gene>
    <name evidence="9" type="ORF">WJX73_004815</name>
</gene>
<name>A0AAW1PFC1_9CHLO</name>
<feature type="transmembrane region" description="Helical" evidence="7">
    <location>
        <begin position="56"/>
        <end position="75"/>
    </location>
</feature>
<keyword evidence="5 7" id="KW-1133">Transmembrane helix</keyword>
<sequence>MASDDTAHAGENHKALQFEDPKLSESFSSQSTLAHATAHELCQDSGWEAGFHLATAVDNAFILGYALLVMAFLGWAAGTVLFILGGAVTLYCNIKLANLCVINGKRYTRFRDISEAVFGRPAMWITVICQWINIIAGNIGLTILGGQAFKGMHDLYNDNQNIKLADWMIVTGACNGIFALCIPHLHGLRLWSGIACGCTIVFVVIVVGISAYDGNHFSEQNPGEDRTYAVDGTSTADKAFDAMGALATIAFAYTTVITPEIQATVRDGKHGPAREFYKTLAVAYGIGAPVFLIMSLVGWWAYGDNVGSNLIANLSHPRWAKFIAYLCVLIQTIVSVQVYSSPLYETFDTHFGDIKQKTWSMRNFLNRLWYRPLYIAFTTFIAALLPFFGDFVALMGAITVFPLAFVLTLLMYNKVYRETISPVEKMVNYFGAGLFSIITVATATASLRYIIVDAQNYSVFANLAP</sequence>
<organism evidence="9 10">
    <name type="scientific">Symbiochloris irregularis</name>
    <dbReference type="NCBI Taxonomy" id="706552"/>
    <lineage>
        <taxon>Eukaryota</taxon>
        <taxon>Viridiplantae</taxon>
        <taxon>Chlorophyta</taxon>
        <taxon>core chlorophytes</taxon>
        <taxon>Trebouxiophyceae</taxon>
        <taxon>Trebouxiales</taxon>
        <taxon>Trebouxiaceae</taxon>
        <taxon>Symbiochloris</taxon>
    </lineage>
</organism>